<feature type="transmembrane region" description="Helical" evidence="7">
    <location>
        <begin position="94"/>
        <end position="117"/>
    </location>
</feature>
<keyword evidence="2" id="KW-0813">Transport</keyword>
<evidence type="ECO:0000256" key="5">
    <source>
        <dbReference type="ARBA" id="ARBA00023136"/>
    </source>
</evidence>
<evidence type="ECO:0000313" key="8">
    <source>
        <dbReference type="EMBL" id="TVY36222.1"/>
    </source>
</evidence>
<feature type="transmembrane region" description="Helical" evidence="7">
    <location>
        <begin position="375"/>
        <end position="396"/>
    </location>
</feature>
<feature type="transmembrane region" description="Helical" evidence="7">
    <location>
        <begin position="216"/>
        <end position="236"/>
    </location>
</feature>
<gene>
    <name evidence="8" type="ORF">LOCC1_G006457</name>
</gene>
<feature type="transmembrane region" description="Helical" evidence="7">
    <location>
        <begin position="186"/>
        <end position="204"/>
    </location>
</feature>
<name>A0A8H8RMQ5_9HELO</name>
<keyword evidence="9" id="KW-1185">Reference proteome</keyword>
<evidence type="ECO:0000256" key="3">
    <source>
        <dbReference type="ARBA" id="ARBA00022692"/>
    </source>
</evidence>
<dbReference type="SUPFAM" id="SSF103473">
    <property type="entry name" value="MFS general substrate transporter"/>
    <property type="match status" value="1"/>
</dbReference>
<dbReference type="OrthoDB" id="6730379at2759"/>
<proteinExistence type="inferred from homology"/>
<dbReference type="EMBL" id="QGMI01000858">
    <property type="protein sequence ID" value="TVY36222.1"/>
    <property type="molecule type" value="Genomic_DNA"/>
</dbReference>
<dbReference type="PANTHER" id="PTHR43791:SF103">
    <property type="entry name" value="MAJOR FACILITATOR SUPERFAMILY (MFS) PROFILE DOMAIN-CONTAINING PROTEIN-RELATED"/>
    <property type="match status" value="1"/>
</dbReference>
<organism evidence="8 9">
    <name type="scientific">Lachnellula occidentalis</name>
    <dbReference type="NCBI Taxonomy" id="215460"/>
    <lineage>
        <taxon>Eukaryota</taxon>
        <taxon>Fungi</taxon>
        <taxon>Dikarya</taxon>
        <taxon>Ascomycota</taxon>
        <taxon>Pezizomycotina</taxon>
        <taxon>Leotiomycetes</taxon>
        <taxon>Helotiales</taxon>
        <taxon>Lachnaceae</taxon>
        <taxon>Lachnellula</taxon>
    </lineage>
</organism>
<feature type="non-terminal residue" evidence="8">
    <location>
        <position position="1"/>
    </location>
</feature>
<keyword evidence="3 7" id="KW-0812">Transmembrane</keyword>
<dbReference type="Gene3D" id="1.20.1250.20">
    <property type="entry name" value="MFS general substrate transporter like domains"/>
    <property type="match status" value="1"/>
</dbReference>
<keyword evidence="5 7" id="KW-0472">Membrane</keyword>
<feature type="transmembrane region" description="Helical" evidence="7">
    <location>
        <begin position="321"/>
        <end position="343"/>
    </location>
</feature>
<dbReference type="PANTHER" id="PTHR43791">
    <property type="entry name" value="PERMEASE-RELATED"/>
    <property type="match status" value="1"/>
</dbReference>
<evidence type="ECO:0000256" key="7">
    <source>
        <dbReference type="SAM" id="Phobius"/>
    </source>
</evidence>
<feature type="transmembrane region" description="Helical" evidence="7">
    <location>
        <begin position="124"/>
        <end position="142"/>
    </location>
</feature>
<feature type="transmembrane region" description="Helical" evidence="7">
    <location>
        <begin position="154"/>
        <end position="174"/>
    </location>
</feature>
<dbReference type="Proteomes" id="UP000443090">
    <property type="component" value="Unassembled WGS sequence"/>
</dbReference>
<comment type="caution">
    <text evidence="8">The sequence shown here is derived from an EMBL/GenBank/DDBJ whole genome shotgun (WGS) entry which is preliminary data.</text>
</comment>
<dbReference type="FunFam" id="1.20.1250.20:FF:000064">
    <property type="entry name" value="MFS allantoate transporter"/>
    <property type="match status" value="1"/>
</dbReference>
<evidence type="ECO:0000256" key="6">
    <source>
        <dbReference type="ARBA" id="ARBA00037968"/>
    </source>
</evidence>
<evidence type="ECO:0000313" key="9">
    <source>
        <dbReference type="Proteomes" id="UP000443090"/>
    </source>
</evidence>
<sequence length="461" mass="51322">QQFIQPESMEISTKDSTKMDIDSIDQKLGKVITTSAALEPLTAADDKGILRRIDLTLLPLLFISYMFQYLDKSAMGFTAILGLRTDLHLKGQEYSWAGSIFNFGYLVASGPVVLIMVRFPVGKFMAVAMYYCMGRFLMFTALTHNAAGLLACRFFLGFLESAVAPGFSIITSMWYKRSEQPLRHGIWFLGNVVSGLFGSSLAYGMSHYKAFPAWKFLFLIFGGVTVLWGIVLFFFLPDSPVNARFLSKEDKSKAVRRVQENLTGTKDDKWKMYQMIEAFQDPKAWLIVIIMLCTNIPNGGVGNFASIVIQGFGFSTTDTLLVQMIVTPFQAFFVLSATITSSYVKNTRTICMTLCALISLAGACCIRQLDNSNIWARYLSGYCLLSAYTANFPMILSMNTSKFGGFTKKTTVHAMASAPDFVSYCVGNIVGPQLFFAREAPGYKSGFLGMLFFMQEYGVRI</sequence>
<reference evidence="8 9" key="1">
    <citation type="submission" date="2018-05" db="EMBL/GenBank/DDBJ databases">
        <title>Genome sequencing and assembly of the regulated plant pathogen Lachnellula willkommii and related sister species for the development of diagnostic species identification markers.</title>
        <authorList>
            <person name="Giroux E."/>
            <person name="Bilodeau G."/>
        </authorList>
    </citation>
    <scope>NUCLEOTIDE SEQUENCE [LARGE SCALE GENOMIC DNA]</scope>
    <source>
        <strain evidence="8 9">CBS 160.35</strain>
    </source>
</reference>
<accession>A0A8H8RMQ5</accession>
<dbReference type="Pfam" id="PF07690">
    <property type="entry name" value="MFS_1"/>
    <property type="match status" value="1"/>
</dbReference>
<feature type="transmembrane region" description="Helical" evidence="7">
    <location>
        <begin position="284"/>
        <end position="309"/>
    </location>
</feature>
<dbReference type="InterPro" id="IPR036259">
    <property type="entry name" value="MFS_trans_sf"/>
</dbReference>
<evidence type="ECO:0000256" key="4">
    <source>
        <dbReference type="ARBA" id="ARBA00022989"/>
    </source>
</evidence>
<comment type="subcellular location">
    <subcellularLocation>
        <location evidence="1">Membrane</location>
        <topology evidence="1">Multi-pass membrane protein</topology>
    </subcellularLocation>
</comment>
<dbReference type="GO" id="GO:0016020">
    <property type="term" value="C:membrane"/>
    <property type="evidence" value="ECO:0007669"/>
    <property type="project" value="UniProtKB-SubCell"/>
</dbReference>
<dbReference type="AlphaFoldDB" id="A0A8H8RMQ5"/>
<comment type="similarity">
    <text evidence="6">Belongs to the major facilitator superfamily. Allantoate permease family.</text>
</comment>
<evidence type="ECO:0000256" key="2">
    <source>
        <dbReference type="ARBA" id="ARBA00022448"/>
    </source>
</evidence>
<dbReference type="InterPro" id="IPR011701">
    <property type="entry name" value="MFS"/>
</dbReference>
<evidence type="ECO:0000256" key="1">
    <source>
        <dbReference type="ARBA" id="ARBA00004141"/>
    </source>
</evidence>
<protein>
    <submittedName>
        <fullName evidence="8">Putative transporter</fullName>
    </submittedName>
</protein>
<feature type="transmembrane region" description="Helical" evidence="7">
    <location>
        <begin position="57"/>
        <end position="82"/>
    </location>
</feature>
<dbReference type="GO" id="GO:0022857">
    <property type="term" value="F:transmembrane transporter activity"/>
    <property type="evidence" value="ECO:0007669"/>
    <property type="project" value="InterPro"/>
</dbReference>
<keyword evidence="4 7" id="KW-1133">Transmembrane helix</keyword>